<comment type="caution">
    <text evidence="5">The sequence shown here is derived from an EMBL/GenBank/DDBJ whole genome shotgun (WGS) entry which is preliminary data.</text>
</comment>
<dbReference type="AlphaFoldDB" id="A0A543AYU6"/>
<comment type="similarity">
    <text evidence="1">Belongs to the methyltransferase superfamily.</text>
</comment>
<dbReference type="GO" id="GO:0000179">
    <property type="term" value="F:rRNA (adenine-N6,N6-)-dimethyltransferase activity"/>
    <property type="evidence" value="ECO:0007669"/>
    <property type="project" value="InterPro"/>
</dbReference>
<keyword evidence="2 5" id="KW-0489">Methyltransferase</keyword>
<accession>A0A543AYU6</accession>
<dbReference type="RefSeq" id="WP_211347728.1">
    <property type="nucleotide sequence ID" value="NZ_JBHTGS010000001.1"/>
</dbReference>
<dbReference type="Pfam" id="PF08241">
    <property type="entry name" value="Methyltransf_11"/>
    <property type="match status" value="1"/>
</dbReference>
<feature type="domain" description="Methyltransferase type 11" evidence="4">
    <location>
        <begin position="56"/>
        <end position="146"/>
    </location>
</feature>
<dbReference type="EMBL" id="VFOW01000001">
    <property type="protein sequence ID" value="TQL77752.1"/>
    <property type="molecule type" value="Genomic_DNA"/>
</dbReference>
<dbReference type="FunCoup" id="A0A543AYU6">
    <property type="interactions" value="10"/>
</dbReference>
<dbReference type="InterPro" id="IPR020596">
    <property type="entry name" value="rRNA_Ade_Mease_Trfase_CS"/>
</dbReference>
<proteinExistence type="inferred from homology"/>
<evidence type="ECO:0000256" key="2">
    <source>
        <dbReference type="ARBA" id="ARBA00022603"/>
    </source>
</evidence>
<dbReference type="Proteomes" id="UP000317043">
    <property type="component" value="Unassembled WGS sequence"/>
</dbReference>
<gene>
    <name evidence="5" type="ORF">FB566_3316</name>
</gene>
<dbReference type="PANTHER" id="PTHR44942:SF4">
    <property type="entry name" value="METHYLTRANSFERASE TYPE 11 DOMAIN-CONTAINING PROTEIN"/>
    <property type="match status" value="1"/>
</dbReference>
<name>A0A543AYU6_9ACTN</name>
<sequence>MTKQSSPKPHNPVDPEITQIHALSFGQAADLYDTARPTYPTEALRWGFGDNPIDIVDVGAGTGLLTRGLIAMGHRVTVVEPDRQMLDKLIAVTRGLTAHHHGNAEALPLPDAYADAVTAGQAYHWFDPDRALPQIKRVLRPGGHFVPMWNVRDESVDWVKRLSDIVGSSAAELTAGLASAPGYFAPYFDDPELKLFRHEKPLTPEGLVRLVKSRSYYLTASLQRQKEIMAGVSDLLANHPLLAGRDEFAMPYLTHVFRLRRG</sequence>
<keyword evidence="3 5" id="KW-0808">Transferase</keyword>
<evidence type="ECO:0000256" key="3">
    <source>
        <dbReference type="ARBA" id="ARBA00022679"/>
    </source>
</evidence>
<organism evidence="5 6">
    <name type="scientific">Stackebrandtia endophytica</name>
    <dbReference type="NCBI Taxonomy" id="1496996"/>
    <lineage>
        <taxon>Bacteria</taxon>
        <taxon>Bacillati</taxon>
        <taxon>Actinomycetota</taxon>
        <taxon>Actinomycetes</taxon>
        <taxon>Glycomycetales</taxon>
        <taxon>Glycomycetaceae</taxon>
        <taxon>Stackebrandtia</taxon>
    </lineage>
</organism>
<dbReference type="PANTHER" id="PTHR44942">
    <property type="entry name" value="METHYLTRANSF_11 DOMAIN-CONTAINING PROTEIN"/>
    <property type="match status" value="1"/>
</dbReference>
<protein>
    <submittedName>
        <fullName evidence="5">Methyltransferase family protein</fullName>
    </submittedName>
</protein>
<dbReference type="Gene3D" id="3.40.50.150">
    <property type="entry name" value="Vaccinia Virus protein VP39"/>
    <property type="match status" value="1"/>
</dbReference>
<dbReference type="SUPFAM" id="SSF53335">
    <property type="entry name" value="S-adenosyl-L-methionine-dependent methyltransferases"/>
    <property type="match status" value="1"/>
</dbReference>
<evidence type="ECO:0000259" key="4">
    <source>
        <dbReference type="Pfam" id="PF08241"/>
    </source>
</evidence>
<evidence type="ECO:0000313" key="6">
    <source>
        <dbReference type="Proteomes" id="UP000317043"/>
    </source>
</evidence>
<dbReference type="PROSITE" id="PS01131">
    <property type="entry name" value="RRNA_A_DIMETH"/>
    <property type="match status" value="1"/>
</dbReference>
<dbReference type="InParanoid" id="A0A543AYU6"/>
<reference evidence="5 6" key="1">
    <citation type="submission" date="2019-06" db="EMBL/GenBank/DDBJ databases">
        <title>Sequencing the genomes of 1000 actinobacteria strains.</title>
        <authorList>
            <person name="Klenk H.-P."/>
        </authorList>
    </citation>
    <scope>NUCLEOTIDE SEQUENCE [LARGE SCALE GENOMIC DNA]</scope>
    <source>
        <strain evidence="5 6">DSM 45928</strain>
    </source>
</reference>
<evidence type="ECO:0000256" key="1">
    <source>
        <dbReference type="ARBA" id="ARBA00008361"/>
    </source>
</evidence>
<keyword evidence="6" id="KW-1185">Reference proteome</keyword>
<evidence type="ECO:0000313" key="5">
    <source>
        <dbReference type="EMBL" id="TQL77752.1"/>
    </source>
</evidence>
<dbReference type="InterPro" id="IPR029063">
    <property type="entry name" value="SAM-dependent_MTases_sf"/>
</dbReference>
<dbReference type="CDD" id="cd02440">
    <property type="entry name" value="AdoMet_MTases"/>
    <property type="match status" value="1"/>
</dbReference>
<dbReference type="InterPro" id="IPR051052">
    <property type="entry name" value="Diverse_substrate_MTase"/>
</dbReference>
<dbReference type="InterPro" id="IPR013216">
    <property type="entry name" value="Methyltransf_11"/>
</dbReference>